<evidence type="ECO:0000256" key="3">
    <source>
        <dbReference type="ARBA" id="ARBA00023002"/>
    </source>
</evidence>
<evidence type="ECO:0008006" key="6">
    <source>
        <dbReference type="Google" id="ProtNLM"/>
    </source>
</evidence>
<dbReference type="PRINTS" id="PR00081">
    <property type="entry name" value="GDHRDH"/>
</dbReference>
<keyword evidence="3" id="KW-0560">Oxidoreductase</keyword>
<dbReference type="GO" id="GO:0044550">
    <property type="term" value="P:secondary metabolite biosynthetic process"/>
    <property type="evidence" value="ECO:0007669"/>
    <property type="project" value="UniProtKB-ARBA"/>
</dbReference>
<dbReference type="InterPro" id="IPR036291">
    <property type="entry name" value="NAD(P)-bd_dom_sf"/>
</dbReference>
<dbReference type="RefSeq" id="XP_020055927.1">
    <property type="nucleotide sequence ID" value="XM_020199616.1"/>
</dbReference>
<dbReference type="GeneID" id="30973430"/>
<organism evidence="4 5">
    <name type="scientific">Aspergillus aculeatus (strain ATCC 16872 / CBS 172.66 / WB 5094)</name>
    <dbReference type="NCBI Taxonomy" id="690307"/>
    <lineage>
        <taxon>Eukaryota</taxon>
        <taxon>Fungi</taxon>
        <taxon>Dikarya</taxon>
        <taxon>Ascomycota</taxon>
        <taxon>Pezizomycotina</taxon>
        <taxon>Eurotiomycetes</taxon>
        <taxon>Eurotiomycetidae</taxon>
        <taxon>Eurotiales</taxon>
        <taxon>Aspergillaceae</taxon>
        <taxon>Aspergillus</taxon>
        <taxon>Aspergillus subgen. Circumdati</taxon>
    </lineage>
</organism>
<dbReference type="AlphaFoldDB" id="A0A1L9WUK9"/>
<sequence>MSNTPNTKPLSDREALAFRQIPTMTFSTASNPLTAPLPPDPSASTPSLRAASRFAVPGRAIITGGAGSLGMTVARALLEHGLTALSLLDLPATITTSTAALTELTTSFPNARIHTYPVNVTSPESITTTITTAVTSMGGVDHLLCFAGIVSCTPSTTAPPSEFTKVLDVNLTGSFLCAQAAATHMIAQGTGGSIVFTASISAHATNFPQPQVAYNVSKAGVVHMTRNLAAEWAVHGIRVNSVSPGYMDTVLNAGDGLQPLREIWAQRCPMGRMGDVEEVTGAFVLLCSPRGGRYITGVDLVVDGGAMTL</sequence>
<dbReference type="Pfam" id="PF13561">
    <property type="entry name" value="adh_short_C2"/>
    <property type="match status" value="1"/>
</dbReference>
<dbReference type="GO" id="GO:0016616">
    <property type="term" value="F:oxidoreductase activity, acting on the CH-OH group of donors, NAD or NADP as acceptor"/>
    <property type="evidence" value="ECO:0007669"/>
    <property type="project" value="UniProtKB-ARBA"/>
</dbReference>
<dbReference type="PANTHER" id="PTHR43008:SF4">
    <property type="entry name" value="CHAIN DEHYDROGENASE, PUTATIVE (AFU_ORTHOLOGUE AFUA_4G08710)-RELATED"/>
    <property type="match status" value="1"/>
</dbReference>
<dbReference type="STRING" id="690307.A0A1L9WUK9"/>
<evidence type="ECO:0000313" key="4">
    <source>
        <dbReference type="EMBL" id="OJJ99587.1"/>
    </source>
</evidence>
<dbReference type="VEuPathDB" id="FungiDB:ASPACDRAFT_29149"/>
<proteinExistence type="inferred from homology"/>
<dbReference type="Gene3D" id="3.40.50.720">
    <property type="entry name" value="NAD(P)-binding Rossmann-like Domain"/>
    <property type="match status" value="1"/>
</dbReference>
<dbReference type="InterPro" id="IPR002347">
    <property type="entry name" value="SDR_fam"/>
</dbReference>
<evidence type="ECO:0000313" key="5">
    <source>
        <dbReference type="Proteomes" id="UP000184546"/>
    </source>
</evidence>
<dbReference type="PRINTS" id="PR00080">
    <property type="entry name" value="SDRFAMILY"/>
</dbReference>
<dbReference type="SUPFAM" id="SSF51735">
    <property type="entry name" value="NAD(P)-binding Rossmann-fold domains"/>
    <property type="match status" value="1"/>
</dbReference>
<gene>
    <name evidence="4" type="ORF">ASPACDRAFT_29149</name>
</gene>
<dbReference type="InterPro" id="IPR020904">
    <property type="entry name" value="Sc_DH/Rdtase_CS"/>
</dbReference>
<dbReference type="PROSITE" id="PS00061">
    <property type="entry name" value="ADH_SHORT"/>
    <property type="match status" value="1"/>
</dbReference>
<dbReference type="EMBL" id="KV878977">
    <property type="protein sequence ID" value="OJJ99587.1"/>
    <property type="molecule type" value="Genomic_DNA"/>
</dbReference>
<reference evidence="5" key="1">
    <citation type="journal article" date="2017" name="Genome Biol.">
        <title>Comparative genomics reveals high biological diversity and specific adaptations in the industrially and medically important fungal genus Aspergillus.</title>
        <authorList>
            <person name="de Vries R.P."/>
            <person name="Riley R."/>
            <person name="Wiebenga A."/>
            <person name="Aguilar-Osorio G."/>
            <person name="Amillis S."/>
            <person name="Uchima C.A."/>
            <person name="Anderluh G."/>
            <person name="Asadollahi M."/>
            <person name="Askin M."/>
            <person name="Barry K."/>
            <person name="Battaglia E."/>
            <person name="Bayram O."/>
            <person name="Benocci T."/>
            <person name="Braus-Stromeyer S.A."/>
            <person name="Caldana C."/>
            <person name="Canovas D."/>
            <person name="Cerqueira G.C."/>
            <person name="Chen F."/>
            <person name="Chen W."/>
            <person name="Choi C."/>
            <person name="Clum A."/>
            <person name="Dos Santos R.A."/>
            <person name="Damasio A.R."/>
            <person name="Diallinas G."/>
            <person name="Emri T."/>
            <person name="Fekete E."/>
            <person name="Flipphi M."/>
            <person name="Freyberg S."/>
            <person name="Gallo A."/>
            <person name="Gournas C."/>
            <person name="Habgood R."/>
            <person name="Hainaut M."/>
            <person name="Harispe M.L."/>
            <person name="Henrissat B."/>
            <person name="Hilden K.S."/>
            <person name="Hope R."/>
            <person name="Hossain A."/>
            <person name="Karabika E."/>
            <person name="Karaffa L."/>
            <person name="Karanyi Z."/>
            <person name="Krasevec N."/>
            <person name="Kuo A."/>
            <person name="Kusch H."/>
            <person name="LaButti K."/>
            <person name="Lagendijk E.L."/>
            <person name="Lapidus A."/>
            <person name="Levasseur A."/>
            <person name="Lindquist E."/>
            <person name="Lipzen A."/>
            <person name="Logrieco A.F."/>
            <person name="MacCabe A."/>
            <person name="Maekelae M.R."/>
            <person name="Malavazi I."/>
            <person name="Melin P."/>
            <person name="Meyer V."/>
            <person name="Mielnichuk N."/>
            <person name="Miskei M."/>
            <person name="Molnar A.P."/>
            <person name="Mule G."/>
            <person name="Ngan C.Y."/>
            <person name="Orejas M."/>
            <person name="Orosz E."/>
            <person name="Ouedraogo J.P."/>
            <person name="Overkamp K.M."/>
            <person name="Park H.-S."/>
            <person name="Perrone G."/>
            <person name="Piumi F."/>
            <person name="Punt P.J."/>
            <person name="Ram A.F."/>
            <person name="Ramon A."/>
            <person name="Rauscher S."/>
            <person name="Record E."/>
            <person name="Riano-Pachon D.M."/>
            <person name="Robert V."/>
            <person name="Roehrig J."/>
            <person name="Ruller R."/>
            <person name="Salamov A."/>
            <person name="Salih N.S."/>
            <person name="Samson R.A."/>
            <person name="Sandor E."/>
            <person name="Sanguinetti M."/>
            <person name="Schuetze T."/>
            <person name="Sepcic K."/>
            <person name="Shelest E."/>
            <person name="Sherlock G."/>
            <person name="Sophianopoulou V."/>
            <person name="Squina F.M."/>
            <person name="Sun H."/>
            <person name="Susca A."/>
            <person name="Todd R.B."/>
            <person name="Tsang A."/>
            <person name="Unkles S.E."/>
            <person name="van de Wiele N."/>
            <person name="van Rossen-Uffink D."/>
            <person name="Oliveira J.V."/>
            <person name="Vesth T.C."/>
            <person name="Visser J."/>
            <person name="Yu J.-H."/>
            <person name="Zhou M."/>
            <person name="Andersen M.R."/>
            <person name="Archer D.B."/>
            <person name="Baker S.E."/>
            <person name="Benoit I."/>
            <person name="Brakhage A.A."/>
            <person name="Braus G.H."/>
            <person name="Fischer R."/>
            <person name="Frisvad J.C."/>
            <person name="Goldman G.H."/>
            <person name="Houbraken J."/>
            <person name="Oakley B."/>
            <person name="Pocsi I."/>
            <person name="Scazzocchio C."/>
            <person name="Seiboth B."/>
            <person name="vanKuyk P.A."/>
            <person name="Wortman J."/>
            <person name="Dyer P.S."/>
            <person name="Grigoriev I.V."/>
        </authorList>
    </citation>
    <scope>NUCLEOTIDE SEQUENCE [LARGE SCALE GENOMIC DNA]</scope>
    <source>
        <strain evidence="5">ATCC 16872 / CBS 172.66 / WB 5094</strain>
    </source>
</reference>
<accession>A0A1L9WUK9</accession>
<keyword evidence="2" id="KW-0521">NADP</keyword>
<protein>
    <recommendedName>
        <fullName evidence="6">NAD(P)-binding protein</fullName>
    </recommendedName>
</protein>
<dbReference type="FunFam" id="3.40.50.720:FF:000084">
    <property type="entry name" value="Short-chain dehydrogenase reductase"/>
    <property type="match status" value="1"/>
</dbReference>
<dbReference type="PANTHER" id="PTHR43008">
    <property type="entry name" value="BENZIL REDUCTASE"/>
    <property type="match status" value="1"/>
</dbReference>
<dbReference type="OMA" id="NPMRRMG"/>
<dbReference type="OrthoDB" id="47007at2759"/>
<keyword evidence="5" id="KW-1185">Reference proteome</keyword>
<evidence type="ECO:0000256" key="2">
    <source>
        <dbReference type="ARBA" id="ARBA00022857"/>
    </source>
</evidence>
<dbReference type="GO" id="GO:0050664">
    <property type="term" value="F:oxidoreductase activity, acting on NAD(P)H, oxygen as acceptor"/>
    <property type="evidence" value="ECO:0007669"/>
    <property type="project" value="TreeGrafter"/>
</dbReference>
<name>A0A1L9WUK9_ASPA1</name>
<dbReference type="Proteomes" id="UP000184546">
    <property type="component" value="Unassembled WGS sequence"/>
</dbReference>
<comment type="similarity">
    <text evidence="1">Belongs to the short-chain dehydrogenases/reductases (SDR) family.</text>
</comment>
<evidence type="ECO:0000256" key="1">
    <source>
        <dbReference type="ARBA" id="ARBA00006484"/>
    </source>
</evidence>